<dbReference type="PROSITE" id="PS50835">
    <property type="entry name" value="IG_LIKE"/>
    <property type="match status" value="5"/>
</dbReference>
<dbReference type="CDD" id="cd00096">
    <property type="entry name" value="Ig"/>
    <property type="match status" value="1"/>
</dbReference>
<dbReference type="InterPro" id="IPR003599">
    <property type="entry name" value="Ig_sub"/>
</dbReference>
<dbReference type="InterPro" id="IPR036179">
    <property type="entry name" value="Ig-like_dom_sf"/>
</dbReference>
<dbReference type="GO" id="GO:0005769">
    <property type="term" value="C:early endosome"/>
    <property type="evidence" value="ECO:0007669"/>
    <property type="project" value="TreeGrafter"/>
</dbReference>
<dbReference type="Pfam" id="PF13927">
    <property type="entry name" value="Ig_3"/>
    <property type="match status" value="2"/>
</dbReference>
<sequence>APQGIAASMQPSAQNIRVGDAVSFACAVNSSYPPVTAYRWYKDGAAVGSEQVLTLRHVRREDYGRYHCEAENAVGSRAAPALTLFVFSAEVSVSPAAEVREGTMATLSCDVPGGESRELNYTWYKNSAWLQEGPARTLVFRHVAIGDVGYYSCKVQDDLGSVTSPAVSLSVTYPPRIPDIALFQEAPGGQLAIVHCTVDSHPPATLSLYHDGNLVATSSSHEAPGRRLSIAPDRNPASLPFPRAARAAAGLYHCKATADGVSRSSAPLALDVMLARVLVVPSTEVIEGDNVSLTCDLLGEPSEDTIYSWFKNSKQVQESSDNFLALTHISSEATGSYHCKAHSITDASTSISPSIGLRVFYPPRQPVLTSFLETSRGQLGILQCSVDSSPPAALELFKGDTLVASSTQPQPAMASRLAVASSLNSLRVTIRAVVMEDEGEYVCWASNAHGNASTAGNFTA</sequence>
<feature type="domain" description="Ig-like" evidence="1">
    <location>
        <begin position="89"/>
        <end position="172"/>
    </location>
</feature>
<dbReference type="Pfam" id="PF13895">
    <property type="entry name" value="Ig_2"/>
    <property type="match status" value="3"/>
</dbReference>
<dbReference type="GO" id="GO:0046790">
    <property type="term" value="F:virion binding"/>
    <property type="evidence" value="ECO:0007669"/>
    <property type="project" value="TreeGrafter"/>
</dbReference>
<dbReference type="GO" id="GO:0005770">
    <property type="term" value="C:late endosome"/>
    <property type="evidence" value="ECO:0007669"/>
    <property type="project" value="TreeGrafter"/>
</dbReference>
<dbReference type="GO" id="GO:0075512">
    <property type="term" value="P:clathrin-dependent endocytosis of virus by host cell"/>
    <property type="evidence" value="ECO:0007669"/>
    <property type="project" value="TreeGrafter"/>
</dbReference>
<feature type="domain" description="Ig-like" evidence="1">
    <location>
        <begin position="363"/>
        <end position="459"/>
    </location>
</feature>
<feature type="domain" description="Ig-like" evidence="1">
    <location>
        <begin position="2"/>
        <end position="83"/>
    </location>
</feature>
<dbReference type="InterPro" id="IPR003598">
    <property type="entry name" value="Ig_sub2"/>
</dbReference>
<reference evidence="2 3" key="1">
    <citation type="submission" date="2014-06" db="EMBL/GenBank/DDBJ databases">
        <title>Genome evolution of avian class.</title>
        <authorList>
            <person name="Zhang G."/>
            <person name="Li C."/>
        </authorList>
    </citation>
    <scope>NUCLEOTIDE SEQUENCE [LARGE SCALE GENOMIC DNA]</scope>
    <source>
        <strain evidence="2">BGI_N309</strain>
    </source>
</reference>
<gene>
    <name evidence="2" type="ORF">N309_10024</name>
</gene>
<feature type="non-terminal residue" evidence="2">
    <location>
        <position position="1"/>
    </location>
</feature>
<dbReference type="AlphaFoldDB" id="A0A099ZK53"/>
<evidence type="ECO:0000313" key="2">
    <source>
        <dbReference type="EMBL" id="KGL82157.1"/>
    </source>
</evidence>
<feature type="domain" description="Ig-like" evidence="1">
    <location>
        <begin position="267"/>
        <end position="352"/>
    </location>
</feature>
<dbReference type="SMART" id="SM00409">
    <property type="entry name" value="IG"/>
    <property type="match status" value="5"/>
</dbReference>
<feature type="non-terminal residue" evidence="2">
    <location>
        <position position="460"/>
    </location>
</feature>
<evidence type="ECO:0000313" key="3">
    <source>
        <dbReference type="Proteomes" id="UP000053641"/>
    </source>
</evidence>
<organism evidence="2 3">
    <name type="scientific">Tinamus guttatus</name>
    <name type="common">White-throated tinamou</name>
    <dbReference type="NCBI Taxonomy" id="94827"/>
    <lineage>
        <taxon>Eukaryota</taxon>
        <taxon>Metazoa</taxon>
        <taxon>Chordata</taxon>
        <taxon>Craniata</taxon>
        <taxon>Vertebrata</taxon>
        <taxon>Euteleostomi</taxon>
        <taxon>Archelosauria</taxon>
        <taxon>Archosauria</taxon>
        <taxon>Dinosauria</taxon>
        <taxon>Saurischia</taxon>
        <taxon>Theropoda</taxon>
        <taxon>Coelurosauria</taxon>
        <taxon>Aves</taxon>
        <taxon>Palaeognathae</taxon>
        <taxon>Tinamiformes</taxon>
        <taxon>Tinamidae</taxon>
        <taxon>Tinamus</taxon>
    </lineage>
</organism>
<dbReference type="InterPro" id="IPR007110">
    <property type="entry name" value="Ig-like_dom"/>
</dbReference>
<dbReference type="Gene3D" id="2.60.40.10">
    <property type="entry name" value="Immunoglobulins"/>
    <property type="match status" value="5"/>
</dbReference>
<feature type="domain" description="Ig-like" evidence="1">
    <location>
        <begin position="178"/>
        <end position="264"/>
    </location>
</feature>
<dbReference type="EMBL" id="KL894956">
    <property type="protein sequence ID" value="KGL82157.1"/>
    <property type="molecule type" value="Genomic_DNA"/>
</dbReference>
<dbReference type="Proteomes" id="UP000053641">
    <property type="component" value="Unassembled WGS sequence"/>
</dbReference>
<name>A0A099ZK53_TINGU</name>
<accession>A0A099ZK53</accession>
<evidence type="ECO:0000259" key="1">
    <source>
        <dbReference type="PROSITE" id="PS50835"/>
    </source>
</evidence>
<dbReference type="InterPro" id="IPR013783">
    <property type="entry name" value="Ig-like_fold"/>
</dbReference>
<dbReference type="STRING" id="94827.A0A099ZK53"/>
<keyword evidence="3" id="KW-1185">Reference proteome</keyword>
<proteinExistence type="predicted"/>
<dbReference type="PANTHER" id="PTHR47243:SF1">
    <property type="entry name" value="SIALOADHESIN"/>
    <property type="match status" value="1"/>
</dbReference>
<dbReference type="SMART" id="SM00408">
    <property type="entry name" value="IGc2"/>
    <property type="match status" value="5"/>
</dbReference>
<dbReference type="SUPFAM" id="SSF48726">
    <property type="entry name" value="Immunoglobulin"/>
    <property type="match status" value="5"/>
</dbReference>
<dbReference type="GO" id="GO:0005886">
    <property type="term" value="C:plasma membrane"/>
    <property type="evidence" value="ECO:0007669"/>
    <property type="project" value="TreeGrafter"/>
</dbReference>
<protein>
    <submittedName>
        <fullName evidence="2">Sialoadhesin</fullName>
    </submittedName>
</protein>
<dbReference type="FunFam" id="2.60.40.10:FF:000921">
    <property type="entry name" value="sialoadhesin isoform X1"/>
    <property type="match status" value="1"/>
</dbReference>
<dbReference type="PANTHER" id="PTHR47243">
    <property type="entry name" value="SIALOADHESIN"/>
    <property type="match status" value="1"/>
</dbReference>